<evidence type="ECO:0000313" key="2">
    <source>
        <dbReference type="EMBL" id="AML50031.1"/>
    </source>
</evidence>
<keyword evidence="1" id="KW-1133">Transmembrane helix</keyword>
<dbReference type="InterPro" id="IPR017516">
    <property type="entry name" value="AbrB_dup"/>
</dbReference>
<dbReference type="PIRSF" id="PIRSF038991">
    <property type="entry name" value="Protein_AbrB"/>
    <property type="match status" value="1"/>
</dbReference>
<dbReference type="EMBL" id="CP014327">
    <property type="protein sequence ID" value="AML50031.1"/>
    <property type="molecule type" value="Genomic_DNA"/>
</dbReference>
<dbReference type="PANTHER" id="PTHR38457:SF1">
    <property type="entry name" value="REGULATOR ABRB-RELATED"/>
    <property type="match status" value="1"/>
</dbReference>
<dbReference type="Pfam" id="PF05145">
    <property type="entry name" value="AbrB"/>
    <property type="match status" value="1"/>
</dbReference>
<feature type="transmembrane region" description="Helical" evidence="1">
    <location>
        <begin position="255"/>
        <end position="278"/>
    </location>
</feature>
<dbReference type="GO" id="GO:0016020">
    <property type="term" value="C:membrane"/>
    <property type="evidence" value="ECO:0007669"/>
    <property type="project" value="InterPro"/>
</dbReference>
<keyword evidence="1" id="KW-0812">Transmembrane</keyword>
<dbReference type="STRING" id="1579316.RC74_00915"/>
<organism evidence="2 3">
    <name type="scientific">Falsihalocynthiibacter arcticus</name>
    <dbReference type="NCBI Taxonomy" id="1579316"/>
    <lineage>
        <taxon>Bacteria</taxon>
        <taxon>Pseudomonadati</taxon>
        <taxon>Pseudomonadota</taxon>
        <taxon>Alphaproteobacteria</taxon>
        <taxon>Rhodobacterales</taxon>
        <taxon>Roseobacteraceae</taxon>
        <taxon>Falsihalocynthiibacter</taxon>
    </lineage>
</organism>
<evidence type="ECO:0008006" key="4">
    <source>
        <dbReference type="Google" id="ProtNLM"/>
    </source>
</evidence>
<feature type="transmembrane region" description="Helical" evidence="1">
    <location>
        <begin position="143"/>
        <end position="160"/>
    </location>
</feature>
<dbReference type="InterPro" id="IPR007820">
    <property type="entry name" value="AbrB_fam"/>
</dbReference>
<evidence type="ECO:0000313" key="3">
    <source>
        <dbReference type="Proteomes" id="UP000070371"/>
    </source>
</evidence>
<feature type="transmembrane region" description="Helical" evidence="1">
    <location>
        <begin position="318"/>
        <end position="334"/>
    </location>
</feature>
<dbReference type="RefSeq" id="WP_039000210.1">
    <property type="nucleotide sequence ID" value="NZ_CP014327.1"/>
</dbReference>
<feature type="transmembrane region" description="Helical" evidence="1">
    <location>
        <begin position="200"/>
        <end position="216"/>
    </location>
</feature>
<accession>A0A126UVC2</accession>
<feature type="transmembrane region" description="Helical" evidence="1">
    <location>
        <begin position="222"/>
        <end position="243"/>
    </location>
</feature>
<keyword evidence="1" id="KW-0472">Membrane</keyword>
<dbReference type="Proteomes" id="UP000070371">
    <property type="component" value="Chromosome"/>
</dbReference>
<keyword evidence="3" id="KW-1185">Reference proteome</keyword>
<dbReference type="NCBIfam" id="TIGR03082">
    <property type="entry name" value="Gneg_AbrB_dup"/>
    <property type="match status" value="2"/>
</dbReference>
<feature type="transmembrane region" description="Helical" evidence="1">
    <location>
        <begin position="78"/>
        <end position="100"/>
    </location>
</feature>
<sequence length="336" mass="34781">MQAYVVALVIGAVGALAATFIGLPAPFLTGPAICVSLAGLAGVKCAVPNILRDAIFLIIGLALGSSVTPEILQAAKAWPLSLVGMCVSVAVVMLTGGWMFQHVFHMDRPTAFLSSSPGHLSYVIGYSTDVGADTAVISVVQSIRVLILTLLVPFSVAIFTDADMGMRAPVGHILTPLHLGILAALGAGLGAIFIRFNLPAALLLGGMIVSTLGHATDVLPGVVPPIFTIAAFITMGTLIGTRFSGVTPKLLRSAALGGLIFTVLALVISIVFATGIAYFTDLRFLDIIIALAPGGLETMVAMAAIVDADPAYVALHHVGRLFFLSAFVPLVLTWKK</sequence>
<protein>
    <recommendedName>
        <fullName evidence="4">Ammonia monooxygenase</fullName>
    </recommendedName>
</protein>
<proteinExistence type="predicted"/>
<feature type="transmembrane region" description="Helical" evidence="1">
    <location>
        <begin position="172"/>
        <end position="193"/>
    </location>
</feature>
<reference evidence="2 3" key="1">
    <citation type="submission" date="2016-02" db="EMBL/GenBank/DDBJ databases">
        <title>Complete genome sequence of Halocynthiibacter arcticus PAMC 20958t from arctic marine sediment.</title>
        <authorList>
            <person name="Lee Y.M."/>
            <person name="Baek K."/>
            <person name="Lee H.K."/>
            <person name="Shin S.C."/>
        </authorList>
    </citation>
    <scope>NUCLEOTIDE SEQUENCE [LARGE SCALE GENOMIC DNA]</scope>
    <source>
        <strain evidence="2">PAMC 20958</strain>
    </source>
</reference>
<gene>
    <name evidence="2" type="ORF">RC74_00915</name>
</gene>
<feature type="transmembrane region" description="Helical" evidence="1">
    <location>
        <begin position="284"/>
        <end position="306"/>
    </location>
</feature>
<feature type="transmembrane region" description="Helical" evidence="1">
    <location>
        <begin position="54"/>
        <end position="72"/>
    </location>
</feature>
<evidence type="ECO:0000256" key="1">
    <source>
        <dbReference type="SAM" id="Phobius"/>
    </source>
</evidence>
<dbReference type="AlphaFoldDB" id="A0A126UVC2"/>
<dbReference type="KEGG" id="hat:RC74_00915"/>
<dbReference type="PANTHER" id="PTHR38457">
    <property type="entry name" value="REGULATOR ABRB-RELATED"/>
    <property type="match status" value="1"/>
</dbReference>
<name>A0A126UVC2_9RHOB</name>
<dbReference type="OrthoDB" id="7157734at2"/>
<dbReference type="GO" id="GO:0010468">
    <property type="term" value="P:regulation of gene expression"/>
    <property type="evidence" value="ECO:0007669"/>
    <property type="project" value="InterPro"/>
</dbReference>